<dbReference type="EMBL" id="CAJVCH010166070">
    <property type="protein sequence ID" value="CAG7728631.1"/>
    <property type="molecule type" value="Genomic_DNA"/>
</dbReference>
<gene>
    <name evidence="1" type="ORF">AFUS01_LOCUS17395</name>
</gene>
<organism evidence="1 2">
    <name type="scientific">Allacma fusca</name>
    <dbReference type="NCBI Taxonomy" id="39272"/>
    <lineage>
        <taxon>Eukaryota</taxon>
        <taxon>Metazoa</taxon>
        <taxon>Ecdysozoa</taxon>
        <taxon>Arthropoda</taxon>
        <taxon>Hexapoda</taxon>
        <taxon>Collembola</taxon>
        <taxon>Symphypleona</taxon>
        <taxon>Sminthuridae</taxon>
        <taxon>Allacma</taxon>
    </lineage>
</organism>
<sequence>MDKKIISENRSNSPKVILEFEPMQMSPTPGKVLKTRNSDSVLKKDAVKIPEVLEQIFKYIGVRQLKICRFVCLDWNTEACRALQKVSHVYLHEDSARTNDFQELVSRGNSLGMASPFRRYFLSVDLFRDEILKDVIYKDNSFIVELYMNQSPSTNNSDFQMNLQEILTKSSATLKYLRLALKDGRGSNKSNCVDFIIEIINSSPNLSQLCSSCTDSRVLEKILLKSDLSHVENIYAESVSGQHVRLLSEIGIPNLKSLILQSEVDDLNEDQLVPSYVLQNMVRSFAGTLEELNICWISSTVDSDFPCCPKLKTLHLDGWDGSLGIFDPFRLPALESLFLTNHEEEEDSFFNPHDGVQKLTIECTRGIGIGPEGLYDDEEFDYLLLYSSKQFPKIRYLDLTTSVTDETIRSIIRIFPTLETLILDTTSHLSSHVFTGRNRFALEKFLAEGSNLREIDIMPSLRDLKCLKKLVLGRYLGSTYPDGFCLTNHMIQYGIAEMTSLEELQFNWNPELAIQVFCDNLRHLKKITVNNSYEKEYQVQIRELYATIPQVVLESNPL</sequence>
<keyword evidence="2" id="KW-1185">Reference proteome</keyword>
<evidence type="ECO:0000313" key="1">
    <source>
        <dbReference type="EMBL" id="CAG7728631.1"/>
    </source>
</evidence>
<protein>
    <recommendedName>
        <fullName evidence="3">F-box domain-containing protein</fullName>
    </recommendedName>
</protein>
<evidence type="ECO:0000313" key="2">
    <source>
        <dbReference type="Proteomes" id="UP000708208"/>
    </source>
</evidence>
<dbReference type="Proteomes" id="UP000708208">
    <property type="component" value="Unassembled WGS sequence"/>
</dbReference>
<name>A0A8J2P9J4_9HEXA</name>
<proteinExistence type="predicted"/>
<evidence type="ECO:0008006" key="3">
    <source>
        <dbReference type="Google" id="ProtNLM"/>
    </source>
</evidence>
<accession>A0A8J2P9J4</accession>
<reference evidence="1" key="1">
    <citation type="submission" date="2021-06" db="EMBL/GenBank/DDBJ databases">
        <authorList>
            <person name="Hodson N. C."/>
            <person name="Mongue J. A."/>
            <person name="Jaron S. K."/>
        </authorList>
    </citation>
    <scope>NUCLEOTIDE SEQUENCE</scope>
</reference>
<dbReference type="AlphaFoldDB" id="A0A8J2P9J4"/>
<comment type="caution">
    <text evidence="1">The sequence shown here is derived from an EMBL/GenBank/DDBJ whole genome shotgun (WGS) entry which is preliminary data.</text>
</comment>